<evidence type="ECO:0000313" key="2">
    <source>
        <dbReference type="EMBL" id="AUW93152.1"/>
    </source>
</evidence>
<keyword evidence="3" id="KW-1185">Reference proteome</keyword>
<evidence type="ECO:0000259" key="1">
    <source>
        <dbReference type="PROSITE" id="PS51186"/>
    </source>
</evidence>
<evidence type="ECO:0000313" key="3">
    <source>
        <dbReference type="Proteomes" id="UP000325292"/>
    </source>
</evidence>
<dbReference type="Pfam" id="PF13302">
    <property type="entry name" value="Acetyltransf_3"/>
    <property type="match status" value="1"/>
</dbReference>
<dbReference type="PROSITE" id="PS51186">
    <property type="entry name" value="GNAT"/>
    <property type="match status" value="1"/>
</dbReference>
<sequence length="177" mass="20581">MVLTPGEEYQFIRQLTPSDLEQLQQWDHDPEITALNGKKFQKDHDSEQLWWEDLLTSRVRIGFAIIADWRLIGDVELEHISWRSHHAELRISIGDKSYWNRGIGTLAVGEVLDIAYYQLGLRRIYLRVNTDNHRAIRAYEKAGFKKVAKLVANGRLKGNTDLLLMECLFDQYVALKA</sequence>
<accession>A0ABM6RP61</accession>
<dbReference type="Gene3D" id="3.40.630.30">
    <property type="match status" value="1"/>
</dbReference>
<dbReference type="RefSeq" id="WP_103375998.1">
    <property type="nucleotide sequence ID" value="NZ_CP133983.1"/>
</dbReference>
<protein>
    <recommendedName>
        <fullName evidence="1">N-acetyltransferase domain-containing protein</fullName>
    </recommendedName>
</protein>
<dbReference type="PANTHER" id="PTHR43415">
    <property type="entry name" value="SPERMIDINE N(1)-ACETYLTRANSFERASE"/>
    <property type="match status" value="1"/>
</dbReference>
<dbReference type="SUPFAM" id="SSF55729">
    <property type="entry name" value="Acyl-CoA N-acyltransferases (Nat)"/>
    <property type="match status" value="1"/>
</dbReference>
<feature type="domain" description="N-acetyltransferase" evidence="1">
    <location>
        <begin position="10"/>
        <end position="170"/>
    </location>
</feature>
<dbReference type="InterPro" id="IPR000182">
    <property type="entry name" value="GNAT_dom"/>
</dbReference>
<dbReference type="EMBL" id="CP019454">
    <property type="protein sequence ID" value="AUW93152.1"/>
    <property type="molecule type" value="Genomic_DNA"/>
</dbReference>
<name>A0ABM6RP61_9FIRM</name>
<proteinExistence type="predicted"/>
<gene>
    <name evidence="2" type="ORF">BXT84_03625</name>
</gene>
<dbReference type="PANTHER" id="PTHR43415:SF3">
    <property type="entry name" value="GNAT-FAMILY ACETYLTRANSFERASE"/>
    <property type="match status" value="1"/>
</dbReference>
<dbReference type="Proteomes" id="UP000325292">
    <property type="component" value="Chromosome"/>
</dbReference>
<reference evidence="2 3" key="1">
    <citation type="journal article" date="2019" name="Sci. Rep.">
        <title>Sulfobacillus thermotolerans: new insights into resistance and metabolic capacities of acidophilic chemolithotrophs.</title>
        <authorList>
            <person name="Panyushkina A.E."/>
            <person name="Babenko V.V."/>
            <person name="Nikitina A.S."/>
            <person name="Selezneva O.V."/>
            <person name="Tsaplina I.A."/>
            <person name="Letarova M.A."/>
            <person name="Kostryukova E.S."/>
            <person name="Letarov A.V."/>
        </authorList>
    </citation>
    <scope>NUCLEOTIDE SEQUENCE [LARGE SCALE GENOMIC DNA]</scope>
    <source>
        <strain evidence="2 3">Kr1</strain>
    </source>
</reference>
<organism evidence="2 3">
    <name type="scientific">Sulfobacillus thermotolerans</name>
    <dbReference type="NCBI Taxonomy" id="338644"/>
    <lineage>
        <taxon>Bacteria</taxon>
        <taxon>Bacillati</taxon>
        <taxon>Bacillota</taxon>
        <taxon>Clostridia</taxon>
        <taxon>Eubacteriales</taxon>
        <taxon>Clostridiales Family XVII. Incertae Sedis</taxon>
        <taxon>Sulfobacillus</taxon>
    </lineage>
</organism>
<dbReference type="InterPro" id="IPR016181">
    <property type="entry name" value="Acyl_CoA_acyltransferase"/>
</dbReference>